<evidence type="ECO:0000313" key="4">
    <source>
        <dbReference type="EMBL" id="URD92460.1"/>
    </source>
</evidence>
<dbReference type="SUPFAM" id="SSF57850">
    <property type="entry name" value="RING/U-box"/>
    <property type="match status" value="1"/>
</dbReference>
<name>A0A9E7JSZ3_9LILI</name>
<dbReference type="Pfam" id="PF04564">
    <property type="entry name" value="U-box"/>
    <property type="match status" value="1"/>
</dbReference>
<keyword evidence="5" id="KW-1185">Reference proteome</keyword>
<dbReference type="PANTHER" id="PTHR45958">
    <property type="entry name" value="RING-TYPE E3 UBIQUITIN TRANSFERASE"/>
    <property type="match status" value="1"/>
</dbReference>
<dbReference type="InterPro" id="IPR052608">
    <property type="entry name" value="U-box_domain_protein"/>
</dbReference>
<dbReference type="InterPro" id="IPR003613">
    <property type="entry name" value="Ubox_domain"/>
</dbReference>
<evidence type="ECO:0000256" key="2">
    <source>
        <dbReference type="ARBA" id="ARBA00022679"/>
    </source>
</evidence>
<evidence type="ECO:0000313" key="5">
    <source>
        <dbReference type="Proteomes" id="UP001055439"/>
    </source>
</evidence>
<comment type="pathway">
    <text evidence="1">Protein modification; protein ubiquitination.</text>
</comment>
<dbReference type="PANTHER" id="PTHR45958:SF4">
    <property type="entry name" value="U-BOX DOMAIN-CONTAINING PROTEIN 42-RELATED"/>
    <property type="match status" value="1"/>
</dbReference>
<dbReference type="InterPro" id="IPR013083">
    <property type="entry name" value="Znf_RING/FYVE/PHD"/>
</dbReference>
<reference evidence="4" key="1">
    <citation type="submission" date="2022-05" db="EMBL/GenBank/DDBJ databases">
        <title>The Musa troglodytarum L. genome provides insights into the mechanism of non-climacteric behaviour and enrichment of carotenoids.</title>
        <authorList>
            <person name="Wang J."/>
        </authorList>
    </citation>
    <scope>NUCLEOTIDE SEQUENCE</scope>
    <source>
        <tissue evidence="4">Leaf</tissue>
    </source>
</reference>
<accession>A0A9E7JSZ3</accession>
<dbReference type="Proteomes" id="UP001055439">
    <property type="component" value="Chromosome 3"/>
</dbReference>
<dbReference type="SMART" id="SM00504">
    <property type="entry name" value="Ubox"/>
    <property type="match status" value="1"/>
</dbReference>
<dbReference type="GO" id="GO:0016567">
    <property type="term" value="P:protein ubiquitination"/>
    <property type="evidence" value="ECO:0007669"/>
    <property type="project" value="InterPro"/>
</dbReference>
<dbReference type="EMBL" id="CP097505">
    <property type="protein sequence ID" value="URD92460.1"/>
    <property type="molecule type" value="Genomic_DNA"/>
</dbReference>
<evidence type="ECO:0000256" key="1">
    <source>
        <dbReference type="ARBA" id="ARBA00004906"/>
    </source>
</evidence>
<dbReference type="GO" id="GO:0004842">
    <property type="term" value="F:ubiquitin-protein transferase activity"/>
    <property type="evidence" value="ECO:0007669"/>
    <property type="project" value="InterPro"/>
</dbReference>
<dbReference type="AlphaFoldDB" id="A0A9E7JSZ3"/>
<proteinExistence type="predicted"/>
<evidence type="ECO:0000259" key="3">
    <source>
        <dbReference type="PROSITE" id="PS51698"/>
    </source>
</evidence>
<feature type="domain" description="U-box" evidence="3">
    <location>
        <begin position="282"/>
        <end position="340"/>
    </location>
</feature>
<organism evidence="4 5">
    <name type="scientific">Musa troglodytarum</name>
    <name type="common">fe'i banana</name>
    <dbReference type="NCBI Taxonomy" id="320322"/>
    <lineage>
        <taxon>Eukaryota</taxon>
        <taxon>Viridiplantae</taxon>
        <taxon>Streptophyta</taxon>
        <taxon>Embryophyta</taxon>
        <taxon>Tracheophyta</taxon>
        <taxon>Spermatophyta</taxon>
        <taxon>Magnoliopsida</taxon>
        <taxon>Liliopsida</taxon>
        <taxon>Zingiberales</taxon>
        <taxon>Musaceae</taxon>
        <taxon>Musa</taxon>
    </lineage>
</organism>
<dbReference type="PROSITE" id="PS51698">
    <property type="entry name" value="U_BOX"/>
    <property type="match status" value="1"/>
</dbReference>
<keyword evidence="2" id="KW-0808">Transferase</keyword>
<dbReference type="Gene3D" id="3.30.40.10">
    <property type="entry name" value="Zinc/RING finger domain, C3HC4 (zinc finger)"/>
    <property type="match status" value="1"/>
</dbReference>
<sequence length="340" mass="38066">MGHHSLYGLSINCCKPATGSLLGSTNNLSSADLLFSSSPWNISIQQVQLHGMASLVEQVKDQKVVVVESLLAAISEIMSSVASVEIEHQTFMELGCYLHRISPVIMEFQTIENGSPSAFQILQSLSAKVKLANNLVVKCSTGAKSIRDDDLKFITEELEEVIRKLGQDLSTIPLSTFQNKKYAEIAVQSLSREMKNVCFHINGTGNCITEERKLENSSVEQLVKRKDADLVPSSDEKNKLHSTWSGYMPRLGDFLEGIDSDAWKYARGSIETLSQIAEYSEPLYDTFFCPITKRIMDDPVTIESGITFERKAIAEWFGRFKMFQRQSLVQQQVLNCKAEF</sequence>
<protein>
    <submittedName>
        <fullName evidence="4">U-box domain-containing protein 42</fullName>
    </submittedName>
</protein>
<gene>
    <name evidence="4" type="ORF">MUK42_20475</name>
</gene>
<dbReference type="OrthoDB" id="10064100at2759"/>